<accession>I2C0V9</accession>
<dbReference type="PANTHER" id="PTHR33164">
    <property type="entry name" value="TRANSCRIPTIONAL REGULATOR, MARR FAMILY"/>
    <property type="match status" value="1"/>
</dbReference>
<keyword evidence="2" id="KW-0238">DNA-binding</keyword>
<dbReference type="EMBL" id="CP003332">
    <property type="protein sequence ID" value="AFJ60283.1"/>
    <property type="molecule type" value="Genomic_DNA"/>
</dbReference>
<evidence type="ECO:0000256" key="1">
    <source>
        <dbReference type="ARBA" id="ARBA00023015"/>
    </source>
</evidence>
<evidence type="ECO:0000313" key="5">
    <source>
        <dbReference type="EMBL" id="AFJ60283.1"/>
    </source>
</evidence>
<dbReference type="GO" id="GO:0003677">
    <property type="term" value="F:DNA binding"/>
    <property type="evidence" value="ECO:0007669"/>
    <property type="project" value="UniProtKB-KW"/>
</dbReference>
<dbReference type="GO" id="GO:0003700">
    <property type="term" value="F:DNA-binding transcription factor activity"/>
    <property type="evidence" value="ECO:0007669"/>
    <property type="project" value="InterPro"/>
</dbReference>
<evidence type="ECO:0000256" key="3">
    <source>
        <dbReference type="ARBA" id="ARBA00023163"/>
    </source>
</evidence>
<dbReference type="PATRIC" id="fig|1126211.3.peg.192"/>
<evidence type="ECO:0000259" key="4">
    <source>
        <dbReference type="PROSITE" id="PS50995"/>
    </source>
</evidence>
<dbReference type="Gene3D" id="1.10.10.10">
    <property type="entry name" value="Winged helix-like DNA-binding domain superfamily/Winged helix DNA-binding domain"/>
    <property type="match status" value="1"/>
</dbReference>
<dbReference type="InterPro" id="IPR000835">
    <property type="entry name" value="HTH_MarR-typ"/>
</dbReference>
<organism evidence="5 6">
    <name type="scientific">Bacillus amyloliquefaciens (strain Y2)</name>
    <name type="common">Bacillus amyloliquefaciens subsp. plantarum (strain B9601-Y2)</name>
    <dbReference type="NCBI Taxonomy" id="1155777"/>
    <lineage>
        <taxon>Bacteria</taxon>
        <taxon>Bacillati</taxon>
        <taxon>Bacillota</taxon>
        <taxon>Bacilli</taxon>
        <taxon>Bacillales</taxon>
        <taxon>Bacillaceae</taxon>
        <taxon>Bacillus</taxon>
        <taxon>Bacillus amyloliquefaciens group</taxon>
    </lineage>
</organism>
<dbReference type="Proteomes" id="UP000002878">
    <property type="component" value="Chromosome"/>
</dbReference>
<dbReference type="InterPro" id="IPR036388">
    <property type="entry name" value="WH-like_DNA-bd_sf"/>
</dbReference>
<dbReference type="SMART" id="SM00347">
    <property type="entry name" value="HTH_MARR"/>
    <property type="match status" value="1"/>
</dbReference>
<evidence type="ECO:0000313" key="6">
    <source>
        <dbReference type="Proteomes" id="UP000002878"/>
    </source>
</evidence>
<dbReference type="InterPro" id="IPR036390">
    <property type="entry name" value="WH_DNA-bd_sf"/>
</dbReference>
<protein>
    <submittedName>
        <fullName evidence="5">Putative HTH-type transcriptional regulator</fullName>
    </submittedName>
</protein>
<dbReference type="HOGENOM" id="CLU_083287_15_0_9"/>
<dbReference type="KEGG" id="bqy:MUS_0201"/>
<dbReference type="AlphaFoldDB" id="I2C0V9"/>
<keyword evidence="1" id="KW-0805">Transcription regulation</keyword>
<reference evidence="5 6" key="1">
    <citation type="journal article" date="2012" name="J. Biotechnol.">
        <title>Genome sequence of the plant growth promoting strain Bacillus amyloliquefaciens subsp. plantarum B9601-Y2 and expression of mersacidin and other secondary metabolites.</title>
        <authorList>
            <person name="He P."/>
            <person name="Hao K."/>
            <person name="Blom J."/>
            <person name="Ruckert C."/>
            <person name="Vater J."/>
            <person name="Mao Z."/>
            <person name="Wu Y."/>
            <person name="Hou M."/>
            <person name="He P."/>
            <person name="He Y."/>
            <person name="Borriss R."/>
        </authorList>
    </citation>
    <scope>NUCLEOTIDE SEQUENCE [LARGE SCALE GENOMIC DNA]</scope>
    <source>
        <strain evidence="5">Y2</strain>
    </source>
</reference>
<dbReference type="PRINTS" id="PR00598">
    <property type="entry name" value="HTHMARR"/>
</dbReference>
<dbReference type="Pfam" id="PF01047">
    <property type="entry name" value="MarR"/>
    <property type="match status" value="1"/>
</dbReference>
<dbReference type="PANTHER" id="PTHR33164:SF57">
    <property type="entry name" value="MARR-FAMILY TRANSCRIPTIONAL REGULATOR"/>
    <property type="match status" value="1"/>
</dbReference>
<evidence type="ECO:0000256" key="2">
    <source>
        <dbReference type="ARBA" id="ARBA00023125"/>
    </source>
</evidence>
<dbReference type="InterPro" id="IPR039422">
    <property type="entry name" value="MarR/SlyA-like"/>
</dbReference>
<name>I2C0V9_BACAY</name>
<dbReference type="GO" id="GO:0006950">
    <property type="term" value="P:response to stress"/>
    <property type="evidence" value="ECO:0007669"/>
    <property type="project" value="TreeGrafter"/>
</dbReference>
<proteinExistence type="predicted"/>
<feature type="domain" description="HTH marR-type" evidence="4">
    <location>
        <begin position="14"/>
        <end position="142"/>
    </location>
</feature>
<sequence length="146" mass="17119">MRLLSKQDPIELIEYELTTFIRRAVYLDNSDRKIGHLERAAYLLLRQLDEFGPARVKELAESFKLDISTLSRQAAALESKELIQRFSDPSDGRVSLFAITKLGKQRLKADKKMRLDRYRHMLDDWSGDEKEMFGRLLLRLNEAFID</sequence>
<dbReference type="PROSITE" id="PS01117">
    <property type="entry name" value="HTH_MARR_1"/>
    <property type="match status" value="1"/>
</dbReference>
<keyword evidence="3" id="KW-0804">Transcription</keyword>
<dbReference type="SUPFAM" id="SSF46785">
    <property type="entry name" value="Winged helix' DNA-binding domain"/>
    <property type="match status" value="1"/>
</dbReference>
<dbReference type="InterPro" id="IPR023187">
    <property type="entry name" value="Tscrpt_reg_MarR-type_CS"/>
</dbReference>
<gene>
    <name evidence="5" type="primary">yxaD</name>
    <name evidence="5" type="ORF">MUS_0201</name>
</gene>
<dbReference type="PROSITE" id="PS50995">
    <property type="entry name" value="HTH_MARR_2"/>
    <property type="match status" value="1"/>
</dbReference>